<feature type="compositionally biased region" description="Basic and acidic residues" evidence="1">
    <location>
        <begin position="969"/>
        <end position="988"/>
    </location>
</feature>
<feature type="compositionally biased region" description="Low complexity" evidence="1">
    <location>
        <begin position="368"/>
        <end position="380"/>
    </location>
</feature>
<evidence type="ECO:0008006" key="5">
    <source>
        <dbReference type="Google" id="ProtNLM"/>
    </source>
</evidence>
<feature type="region of interest" description="Disordered" evidence="1">
    <location>
        <begin position="963"/>
        <end position="988"/>
    </location>
</feature>
<organism evidence="3 4">
    <name type="scientific">Dendroctonus ponderosae</name>
    <name type="common">Mountain pine beetle</name>
    <dbReference type="NCBI Taxonomy" id="77166"/>
    <lineage>
        <taxon>Eukaryota</taxon>
        <taxon>Metazoa</taxon>
        <taxon>Ecdysozoa</taxon>
        <taxon>Arthropoda</taxon>
        <taxon>Hexapoda</taxon>
        <taxon>Insecta</taxon>
        <taxon>Pterygota</taxon>
        <taxon>Neoptera</taxon>
        <taxon>Endopterygota</taxon>
        <taxon>Coleoptera</taxon>
        <taxon>Polyphaga</taxon>
        <taxon>Cucujiformia</taxon>
        <taxon>Curculionidae</taxon>
        <taxon>Scolytinae</taxon>
        <taxon>Dendroctonus</taxon>
    </lineage>
</organism>
<dbReference type="AlphaFoldDB" id="U4URU8"/>
<sequence>MPHRHRWPYVVLLPLWLFLPFLLALPSPTPLARTRHHEQRQLHRLAGGHLRILDSDPDDSELITASAGENVKGKKGGNADERKTLSQQVADGKYGLIQKELFKKQPKRPGIISYAPNSEVPKDNIATLGGLTKNDIWLAENHLLVIKGGAYPPHDDSKQDYISQIWQPIDDYSAPLHQVKIPKNPAVPPPFPVQLSDDGPLQILGTNSSRTLNASAETPAYALPPPPGWDGEIPPQGEYFPETGPANSDQTDPASGQVTLRVPASGEPAGGMPFPPTLLNGSFPPSFAHLPPGAAILPAPLGNDTILDEDDPSIYYPPPYSFYYPKDNTSLVPPGPLVPGIILPPPPKFFAPLEEPPKPSTRRPPQTRPTFTTTTTNEPPLNNEISTSRPITTVPTRVSVIKNYSKVTVRVSMPRKPHSRHPTKPSQTTSTTGKPKVISILPVHVDRLNRTYLPARKPSVTILKPIKPETVTSKAYAEPNEVAPPHQLEPSRNPNKHFNRNPYNYKNIANQRPTFDRQREWEQTKFTDEVISTTQVPLRYQATANDLELNAVTPGAEQFSIGKNPQFSKTTRKPQSNFYYYEETDPALNAITTEAPQAKPNPAYDSWNQFYSTPRRPSKAPSVKPQYIYLTGRPYEREKPKFRYIPQSQPRPKPQTTFSIHIANLQNQLSQQYFTTPDSLYRPTSKPVYQYSFEAQNYNRPGGKAFKPSQLMDSNEDGFKPIPKYSVQIQPAIEIVQTQRPNYQQIQPLNVEEPGYYSNEPQASKPQSQYLQEVQRPSGYGQSGLRYLPPQQRPTVAPDAVQVTPSRPIAEYSYESTPNPVYQGFYTKPDEGYFDENTKQYFTIFGRKLASTTTPLPLVTRPTSPRPARYRQGNYNPPISLHSDLNVNYAQPRPPINPLSEPIDNRPQVDSGSNPEIIKAIEITPPPIASRGKKEQYIHYQLPGDEGAHFYFLTPQAAERRRQAGQYFYERDARVRRDKPQQEEKSKN</sequence>
<feature type="compositionally biased region" description="Polar residues" evidence="1">
    <location>
        <begin position="245"/>
        <end position="255"/>
    </location>
</feature>
<evidence type="ECO:0000256" key="2">
    <source>
        <dbReference type="SAM" id="SignalP"/>
    </source>
</evidence>
<feature type="region of interest" description="Disordered" evidence="1">
    <location>
        <begin position="411"/>
        <end position="433"/>
    </location>
</feature>
<evidence type="ECO:0000313" key="4">
    <source>
        <dbReference type="Proteomes" id="UP000030742"/>
    </source>
</evidence>
<feature type="region of interest" description="Disordered" evidence="1">
    <location>
        <begin position="477"/>
        <end position="499"/>
    </location>
</feature>
<dbReference type="Proteomes" id="UP000030742">
    <property type="component" value="Unassembled WGS sequence"/>
</dbReference>
<feature type="compositionally biased region" description="Polar residues" evidence="1">
    <location>
        <begin position="424"/>
        <end position="433"/>
    </location>
</feature>
<reference evidence="3 4" key="1">
    <citation type="journal article" date="2013" name="Genome Biol.">
        <title>Draft genome of the mountain pine beetle, Dendroctonus ponderosae Hopkins, a major forest pest.</title>
        <authorList>
            <person name="Keeling C.I."/>
            <person name="Yuen M.M."/>
            <person name="Liao N.Y."/>
            <person name="Docking T.R."/>
            <person name="Chan S.K."/>
            <person name="Taylor G.A."/>
            <person name="Palmquist D.L."/>
            <person name="Jackman S.D."/>
            <person name="Nguyen A."/>
            <person name="Li M."/>
            <person name="Henderson H."/>
            <person name="Janes J.K."/>
            <person name="Zhao Y."/>
            <person name="Pandoh P."/>
            <person name="Moore R."/>
            <person name="Sperling F.A."/>
            <person name="Huber D.P."/>
            <person name="Birol I."/>
            <person name="Jones S.J."/>
            <person name="Bohlmann J."/>
        </authorList>
    </citation>
    <scope>NUCLEOTIDE SEQUENCE</scope>
</reference>
<keyword evidence="2" id="KW-0732">Signal</keyword>
<protein>
    <recommendedName>
        <fullName evidence="5">DUF4794 domain-containing protein</fullName>
    </recommendedName>
</protein>
<dbReference type="EMBL" id="KB632337">
    <property type="protein sequence ID" value="ERL92861.1"/>
    <property type="molecule type" value="Genomic_DNA"/>
</dbReference>
<gene>
    <name evidence="3" type="ORF">D910_10168</name>
</gene>
<feature type="region of interest" description="Disordered" evidence="1">
    <location>
        <begin position="351"/>
        <end position="388"/>
    </location>
</feature>
<evidence type="ECO:0000313" key="3">
    <source>
        <dbReference type="EMBL" id="ERL92861.1"/>
    </source>
</evidence>
<feature type="region of interest" description="Disordered" evidence="1">
    <location>
        <begin position="215"/>
        <end position="255"/>
    </location>
</feature>
<evidence type="ECO:0000256" key="1">
    <source>
        <dbReference type="SAM" id="MobiDB-lite"/>
    </source>
</evidence>
<name>U4URU8_DENPD</name>
<feature type="chain" id="PRO_5004656349" description="DUF4794 domain-containing protein" evidence="2">
    <location>
        <begin position="25"/>
        <end position="988"/>
    </location>
</feature>
<proteinExistence type="predicted"/>
<accession>U4URU8</accession>
<dbReference type="OrthoDB" id="6363232at2759"/>
<feature type="compositionally biased region" description="Basic residues" evidence="1">
    <location>
        <begin position="413"/>
        <end position="423"/>
    </location>
</feature>
<feature type="signal peptide" evidence="2">
    <location>
        <begin position="1"/>
        <end position="24"/>
    </location>
</feature>